<evidence type="ECO:0000313" key="2">
    <source>
        <dbReference type="EMBL" id="BAC89221.1"/>
    </source>
</evidence>
<dbReference type="InParanoid" id="Q7NL46"/>
<dbReference type="HOGENOM" id="CLU_2329779_0_0_3"/>
<accession>Q7NL46</accession>
<protein>
    <submittedName>
        <fullName evidence="2">Gsl1280 protein</fullName>
    </submittedName>
</protein>
<proteinExistence type="predicted"/>
<gene>
    <name evidence="2" type="ordered locus">gsl1280</name>
</gene>
<feature type="transmembrane region" description="Helical" evidence="1">
    <location>
        <begin position="25"/>
        <end position="44"/>
    </location>
</feature>
<dbReference type="AlphaFoldDB" id="Q7NL46"/>
<sequence length="98" mass="10538">MLRAAGAGRIVAAAFRQPMFSAEHLRFMAAMVVLAAVGLDAAILGLSVQGALAGDAAFADIVFVSVVAWKLAWPLFAKSLHLQRQTALRRLERAYRIS</sequence>
<dbReference type="RefSeq" id="WP_011141280.1">
    <property type="nucleotide sequence ID" value="NC_005125.1"/>
</dbReference>
<dbReference type="KEGG" id="gvi:gsl1280"/>
<feature type="transmembrane region" description="Helical" evidence="1">
    <location>
        <begin position="56"/>
        <end position="76"/>
    </location>
</feature>
<keyword evidence="1" id="KW-1133">Transmembrane helix</keyword>
<reference evidence="2 3" key="2">
    <citation type="journal article" date="2003" name="DNA Res.">
        <title>Complete genome structure of Gloeobacter violaceus PCC 7421, a cyanobacterium that lacks thylakoids (supplement).</title>
        <authorList>
            <person name="Nakamura Y."/>
            <person name="Kaneko T."/>
            <person name="Sato S."/>
            <person name="Mimuro M."/>
            <person name="Miyashita H."/>
            <person name="Tsuchiya T."/>
            <person name="Sasamoto S."/>
            <person name="Watanabe A."/>
            <person name="Kawashima K."/>
            <person name="Kishida Y."/>
            <person name="Kiyokawa C."/>
            <person name="Kohara M."/>
            <person name="Matsumoto M."/>
            <person name="Matsuno A."/>
            <person name="Nakazaki N."/>
            <person name="Shimpo S."/>
            <person name="Takeuchi C."/>
            <person name="Yamada M."/>
            <person name="Tabata S."/>
        </authorList>
    </citation>
    <scope>NUCLEOTIDE SEQUENCE [LARGE SCALE GENOMIC DNA]</scope>
    <source>
        <strain evidence="3">ATCC 29082 / PCC 7421</strain>
    </source>
</reference>
<evidence type="ECO:0000313" key="3">
    <source>
        <dbReference type="Proteomes" id="UP000000557"/>
    </source>
</evidence>
<dbReference type="EnsemblBacteria" id="BAC89221">
    <property type="protein sequence ID" value="BAC89221"/>
    <property type="gene ID" value="BAC89221"/>
</dbReference>
<dbReference type="STRING" id="251221.gene:10758761"/>
<dbReference type="EMBL" id="BA000045">
    <property type="protein sequence ID" value="BAC89221.1"/>
    <property type="molecule type" value="Genomic_DNA"/>
</dbReference>
<keyword evidence="1" id="KW-0812">Transmembrane</keyword>
<keyword evidence="3" id="KW-1185">Reference proteome</keyword>
<keyword evidence="1" id="KW-0472">Membrane</keyword>
<name>Q7NL46_GLOVI</name>
<dbReference type="Proteomes" id="UP000000557">
    <property type="component" value="Chromosome"/>
</dbReference>
<evidence type="ECO:0000256" key="1">
    <source>
        <dbReference type="SAM" id="Phobius"/>
    </source>
</evidence>
<organism evidence="2 3">
    <name type="scientific">Gloeobacter violaceus (strain ATCC 29082 / PCC 7421)</name>
    <dbReference type="NCBI Taxonomy" id="251221"/>
    <lineage>
        <taxon>Bacteria</taxon>
        <taxon>Bacillati</taxon>
        <taxon>Cyanobacteriota</taxon>
        <taxon>Cyanophyceae</taxon>
        <taxon>Gloeobacterales</taxon>
        <taxon>Gloeobacteraceae</taxon>
        <taxon>Gloeobacter</taxon>
    </lineage>
</organism>
<reference evidence="2 3" key="1">
    <citation type="journal article" date="2003" name="DNA Res.">
        <title>Complete genome structure of Gloeobacter violaceus PCC 7421, a cyanobacterium that lacks thylakoids.</title>
        <authorList>
            <person name="Nakamura Y."/>
            <person name="Kaneko T."/>
            <person name="Sato S."/>
            <person name="Mimuro M."/>
            <person name="Miyashita H."/>
            <person name="Tsuchiya T."/>
            <person name="Sasamoto S."/>
            <person name="Watanabe A."/>
            <person name="Kawashima K."/>
            <person name="Kishida Y."/>
            <person name="Kiyokawa C."/>
            <person name="Kohara M."/>
            <person name="Matsumoto M."/>
            <person name="Matsuno A."/>
            <person name="Nakazaki N."/>
            <person name="Shimpo S."/>
            <person name="Takeuchi C."/>
            <person name="Yamada M."/>
            <person name="Tabata S."/>
        </authorList>
    </citation>
    <scope>NUCLEOTIDE SEQUENCE [LARGE SCALE GENOMIC DNA]</scope>
    <source>
        <strain evidence="3">ATCC 29082 / PCC 7421</strain>
    </source>
</reference>